<protein>
    <submittedName>
        <fullName evidence="2">DinB family protein</fullName>
    </submittedName>
</protein>
<evidence type="ECO:0000313" key="2">
    <source>
        <dbReference type="EMBL" id="QIP15234.1"/>
    </source>
</evidence>
<dbReference type="Gene3D" id="1.20.120.450">
    <property type="entry name" value="dinb family like domain"/>
    <property type="match status" value="1"/>
</dbReference>
<evidence type="ECO:0000259" key="1">
    <source>
        <dbReference type="Pfam" id="PF12867"/>
    </source>
</evidence>
<dbReference type="Proteomes" id="UP000501802">
    <property type="component" value="Chromosome"/>
</dbReference>
<dbReference type="Pfam" id="PF12867">
    <property type="entry name" value="DinB_2"/>
    <property type="match status" value="1"/>
</dbReference>
<keyword evidence="3" id="KW-1185">Reference proteome</keyword>
<gene>
    <name evidence="2" type="ORF">G8759_22720</name>
</gene>
<dbReference type="AlphaFoldDB" id="A0A6G9ASB3"/>
<feature type="domain" description="DinB-like" evidence="1">
    <location>
        <begin position="30"/>
        <end position="155"/>
    </location>
</feature>
<proteinExistence type="predicted"/>
<dbReference type="InterPro" id="IPR034660">
    <property type="entry name" value="DinB/YfiT-like"/>
</dbReference>
<dbReference type="InterPro" id="IPR024775">
    <property type="entry name" value="DinB-like"/>
</dbReference>
<organism evidence="2 3">
    <name type="scientific">Spirosoma aureum</name>
    <dbReference type="NCBI Taxonomy" id="2692134"/>
    <lineage>
        <taxon>Bacteria</taxon>
        <taxon>Pseudomonadati</taxon>
        <taxon>Bacteroidota</taxon>
        <taxon>Cytophagia</taxon>
        <taxon>Cytophagales</taxon>
        <taxon>Cytophagaceae</taxon>
        <taxon>Spirosoma</taxon>
    </lineage>
</organism>
<name>A0A6G9ASB3_9BACT</name>
<reference evidence="2 3" key="1">
    <citation type="submission" date="2020-03" db="EMBL/GenBank/DDBJ databases">
        <authorList>
            <person name="Kim M.K."/>
        </authorList>
    </citation>
    <scope>NUCLEOTIDE SEQUENCE [LARGE SCALE GENOMIC DNA]</scope>
    <source>
        <strain evidence="2 3">BT328</strain>
    </source>
</reference>
<accession>A0A6G9ASB3</accession>
<evidence type="ECO:0000313" key="3">
    <source>
        <dbReference type="Proteomes" id="UP000501802"/>
    </source>
</evidence>
<dbReference type="KEGG" id="spib:G8759_22720"/>
<sequence>MTQPHKSATDTNTILRNQLITLLQKSDAHQPLDAAIKNLPANLRGVKPENLPYSIWQLIDHIRVVQWDILEFSRNADYQSPPWPEGYWTKQVEPSDNSAWQQALDQIQQDRDAFIALLADPQRDLFQPFAHGDGQNLLREALLIADHTAYHVGEIIIIRRLLNAWPG</sequence>
<dbReference type="EMBL" id="CP050063">
    <property type="protein sequence ID" value="QIP15234.1"/>
    <property type="molecule type" value="Genomic_DNA"/>
</dbReference>
<dbReference type="RefSeq" id="WP_167212906.1">
    <property type="nucleotide sequence ID" value="NZ_CP050063.1"/>
</dbReference>
<dbReference type="SUPFAM" id="SSF109854">
    <property type="entry name" value="DinB/YfiT-like putative metalloenzymes"/>
    <property type="match status" value="1"/>
</dbReference>